<dbReference type="InterPro" id="IPR035328">
    <property type="entry name" value="DUF3048_C"/>
</dbReference>
<evidence type="ECO:0000259" key="2">
    <source>
        <dbReference type="Pfam" id="PF17479"/>
    </source>
</evidence>
<feature type="domain" description="DUF3048" evidence="2">
    <location>
        <begin position="212"/>
        <end position="325"/>
    </location>
</feature>
<organism evidence="3 4">
    <name type="scientific">Streptomyces bacillaris</name>
    <dbReference type="NCBI Taxonomy" id="68179"/>
    <lineage>
        <taxon>Bacteria</taxon>
        <taxon>Bacillati</taxon>
        <taxon>Actinomycetota</taxon>
        <taxon>Actinomycetes</taxon>
        <taxon>Kitasatosporales</taxon>
        <taxon>Streptomycetaceae</taxon>
        <taxon>Streptomyces</taxon>
    </lineage>
</organism>
<name>A0ABW6E630_9ACTN</name>
<sequence length="330" mass="35131">MSVALRRPARPRTSVIHRPKASLTALIAALLLALLAAGCTGGGGAEPESESSSPSGTGAGAKVLAVKIDNVGPARPQTGLDRADVVYVEQVEAGLSRLLAVYSSEVPPVIGPVRSARETDLELLRQFDRPVLAFSGAQSRLLPAIEQAPLDAVPPSVAPRAYFRGPERPAPHNLYLRAERIPYVAPGSQAVEALGLRFGPAPSGGSAEESRTVRFPSARTTFTWSAERERWLISMDGSPARTSEGERLGAATVIVQEVTVRPSSFGDRSGNNTPFTETVGSGTAQVLRDGRTYEARWSRPAADADTRFTTPDGQRIDLAEGPLWIVYEAR</sequence>
<evidence type="ECO:0000313" key="4">
    <source>
        <dbReference type="Proteomes" id="UP001598300"/>
    </source>
</evidence>
<feature type="domain" description="DUF3048" evidence="1">
    <location>
        <begin position="61"/>
        <end position="182"/>
    </location>
</feature>
<accession>A0ABW6E630</accession>
<dbReference type="Pfam" id="PF17479">
    <property type="entry name" value="DUF3048_C"/>
    <property type="match status" value="1"/>
</dbReference>
<gene>
    <name evidence="3" type="ORF">ACFWR3_30825</name>
</gene>
<dbReference type="SUPFAM" id="SSF159774">
    <property type="entry name" value="YerB-like"/>
    <property type="match status" value="1"/>
</dbReference>
<dbReference type="Proteomes" id="UP001598300">
    <property type="component" value="Unassembled WGS sequence"/>
</dbReference>
<evidence type="ECO:0000313" key="3">
    <source>
        <dbReference type="EMBL" id="MFD3960456.1"/>
    </source>
</evidence>
<dbReference type="RefSeq" id="WP_244210252.1">
    <property type="nucleotide sequence ID" value="NZ_JBHVRE010000009.1"/>
</dbReference>
<reference evidence="3 4" key="1">
    <citation type="submission" date="2024-09" db="EMBL/GenBank/DDBJ databases">
        <title>The Natural Products Discovery Center: Release of the First 8490 Sequenced Strains for Exploring Actinobacteria Biosynthetic Diversity.</title>
        <authorList>
            <person name="Kalkreuter E."/>
            <person name="Kautsar S.A."/>
            <person name="Yang D."/>
            <person name="Bader C.D."/>
            <person name="Teijaro C.N."/>
            <person name="Fluegel L."/>
            <person name="Davis C.M."/>
            <person name="Simpson J.R."/>
            <person name="Lauterbach L."/>
            <person name="Steele A.D."/>
            <person name="Gui C."/>
            <person name="Meng S."/>
            <person name="Li G."/>
            <person name="Viehrig K."/>
            <person name="Ye F."/>
            <person name="Su P."/>
            <person name="Kiefer A.F."/>
            <person name="Nichols A."/>
            <person name="Cepeda A.J."/>
            <person name="Yan W."/>
            <person name="Fan B."/>
            <person name="Jiang Y."/>
            <person name="Adhikari A."/>
            <person name="Zheng C.-J."/>
            <person name="Schuster L."/>
            <person name="Cowan T.M."/>
            <person name="Smanski M.J."/>
            <person name="Chevrette M.G."/>
            <person name="De Carvalho L.P.S."/>
            <person name="Shen B."/>
        </authorList>
    </citation>
    <scope>NUCLEOTIDE SEQUENCE [LARGE SCALE GENOMIC DNA]</scope>
    <source>
        <strain evidence="3 4">NPDC058584</strain>
    </source>
</reference>
<comment type="caution">
    <text evidence="3">The sequence shown here is derived from an EMBL/GenBank/DDBJ whole genome shotgun (WGS) entry which is preliminary data.</text>
</comment>
<dbReference type="InterPro" id="IPR023158">
    <property type="entry name" value="YerB-like_sf"/>
</dbReference>
<dbReference type="Pfam" id="PF11258">
    <property type="entry name" value="DUF3048"/>
    <property type="match status" value="1"/>
</dbReference>
<dbReference type="Gene3D" id="3.50.90.10">
    <property type="entry name" value="YerB-like"/>
    <property type="match status" value="1"/>
</dbReference>
<proteinExistence type="predicted"/>
<protein>
    <submittedName>
        <fullName evidence="3">DUF3048 domain-containing protein</fullName>
    </submittedName>
</protein>
<keyword evidence="4" id="KW-1185">Reference proteome</keyword>
<dbReference type="EMBL" id="JBHXPM010000041">
    <property type="protein sequence ID" value="MFD3960456.1"/>
    <property type="molecule type" value="Genomic_DNA"/>
</dbReference>
<evidence type="ECO:0000259" key="1">
    <source>
        <dbReference type="Pfam" id="PF11258"/>
    </source>
</evidence>
<dbReference type="InterPro" id="IPR021416">
    <property type="entry name" value="DUF3048_N"/>
</dbReference>